<dbReference type="AlphaFoldDB" id="A0A842HFE2"/>
<organism evidence="1 2">
    <name type="scientific">Ruficoccus amylovorans</name>
    <dbReference type="NCBI Taxonomy" id="1804625"/>
    <lineage>
        <taxon>Bacteria</taxon>
        <taxon>Pseudomonadati</taxon>
        <taxon>Verrucomicrobiota</taxon>
        <taxon>Opitutia</taxon>
        <taxon>Puniceicoccales</taxon>
        <taxon>Cerasicoccaceae</taxon>
        <taxon>Ruficoccus</taxon>
    </lineage>
</organism>
<dbReference type="RefSeq" id="WP_185675216.1">
    <property type="nucleotide sequence ID" value="NZ_JACHVB010000020.1"/>
</dbReference>
<dbReference type="EMBL" id="JACHVB010000020">
    <property type="protein sequence ID" value="MBC2594234.1"/>
    <property type="molecule type" value="Genomic_DNA"/>
</dbReference>
<evidence type="ECO:0000313" key="1">
    <source>
        <dbReference type="EMBL" id="MBC2594234.1"/>
    </source>
</evidence>
<accession>A0A842HFE2</accession>
<protein>
    <submittedName>
        <fullName evidence="1">Uncharacterized protein</fullName>
    </submittedName>
</protein>
<gene>
    <name evidence="1" type="ORF">H5P28_08155</name>
</gene>
<comment type="caution">
    <text evidence="1">The sequence shown here is derived from an EMBL/GenBank/DDBJ whole genome shotgun (WGS) entry which is preliminary data.</text>
</comment>
<keyword evidence="2" id="KW-1185">Reference proteome</keyword>
<dbReference type="Proteomes" id="UP000546464">
    <property type="component" value="Unassembled WGS sequence"/>
</dbReference>
<evidence type="ECO:0000313" key="2">
    <source>
        <dbReference type="Proteomes" id="UP000546464"/>
    </source>
</evidence>
<name>A0A842HFE2_9BACT</name>
<sequence length="203" mass="23151">MPAESVQLEALVLGREQTGENHLRFSLLDPESGRREAFYRQTQAGKGTPPDLFDRGEFHLEAARSGNAWFVREFRLRQRLSGISRHYANFQAAAEWALFLRHNAVHCHMPATVFDIAQKTFSALENTAQPEAALLKGFYLFARQEGWPVREEWLRNLPTTERDSAAHILNSPLEVLAASPETARRLARTLKNWLAARDEVRLS</sequence>
<reference evidence="1 2" key="1">
    <citation type="submission" date="2020-07" db="EMBL/GenBank/DDBJ databases">
        <authorList>
            <person name="Feng X."/>
        </authorList>
    </citation>
    <scope>NUCLEOTIDE SEQUENCE [LARGE SCALE GENOMIC DNA]</scope>
    <source>
        <strain evidence="1 2">JCM31066</strain>
    </source>
</reference>
<proteinExistence type="predicted"/>